<dbReference type="InterPro" id="IPR036477">
    <property type="entry name" value="Formyl_transf_N_sf"/>
</dbReference>
<dbReference type="InterPro" id="IPR002376">
    <property type="entry name" value="Formyl_transf_N"/>
</dbReference>
<evidence type="ECO:0000313" key="5">
    <source>
        <dbReference type="EMBL" id="VIO51948.1"/>
    </source>
</evidence>
<dbReference type="InterPro" id="IPR008942">
    <property type="entry name" value="ENTH_VHS"/>
</dbReference>
<dbReference type="EMBL" id="CAAKMV010000011">
    <property type="protein sequence ID" value="VIO51948.1"/>
    <property type="molecule type" value="Genomic_DNA"/>
</dbReference>
<feature type="region of interest" description="Disordered" evidence="2">
    <location>
        <begin position="918"/>
        <end position="1062"/>
    </location>
</feature>
<feature type="compositionally biased region" description="Polar residues" evidence="2">
    <location>
        <begin position="557"/>
        <end position="566"/>
    </location>
</feature>
<dbReference type="Pfam" id="PF01805">
    <property type="entry name" value="Surp"/>
    <property type="match status" value="1"/>
</dbReference>
<feature type="domain" description="CID" evidence="3">
    <location>
        <begin position="734"/>
        <end position="919"/>
    </location>
</feature>
<evidence type="ECO:0000256" key="1">
    <source>
        <dbReference type="ARBA" id="ARBA00022884"/>
    </source>
</evidence>
<dbReference type="PANTHER" id="PTHR23140:SF0">
    <property type="entry name" value="U2 SNRNP-ASSOCIATED SURP MOTIF-CONTAINING PROTEIN"/>
    <property type="match status" value="1"/>
</dbReference>
<dbReference type="InterPro" id="IPR035967">
    <property type="entry name" value="SWAP/Surp_sf"/>
</dbReference>
<dbReference type="Gene3D" id="3.40.50.170">
    <property type="entry name" value="Formyl transferase, N-terminal domain"/>
    <property type="match status" value="1"/>
</dbReference>
<dbReference type="SUPFAM" id="SSF109905">
    <property type="entry name" value="Surp module (SWAP domain)"/>
    <property type="match status" value="1"/>
</dbReference>
<keyword evidence="1" id="KW-0694">RNA-binding</keyword>
<proteinExistence type="predicted"/>
<dbReference type="GO" id="GO:0006396">
    <property type="term" value="P:RNA processing"/>
    <property type="evidence" value="ECO:0007669"/>
    <property type="project" value="InterPro"/>
</dbReference>
<organism evidence="5">
    <name type="scientific">Gibberella zeae</name>
    <name type="common">Wheat head blight fungus</name>
    <name type="synonym">Fusarium graminearum</name>
    <dbReference type="NCBI Taxonomy" id="5518"/>
    <lineage>
        <taxon>Eukaryota</taxon>
        <taxon>Fungi</taxon>
        <taxon>Dikarya</taxon>
        <taxon>Ascomycota</taxon>
        <taxon>Pezizomycotina</taxon>
        <taxon>Sordariomycetes</taxon>
        <taxon>Hypocreomycetidae</taxon>
        <taxon>Hypocreales</taxon>
        <taxon>Nectriaceae</taxon>
        <taxon>Fusarium</taxon>
    </lineage>
</organism>
<protein>
    <recommendedName>
        <fullName evidence="3">CID domain-containing protein</fullName>
    </recommendedName>
</protein>
<dbReference type="GO" id="GO:0005634">
    <property type="term" value="C:nucleus"/>
    <property type="evidence" value="ECO:0007669"/>
    <property type="project" value="TreeGrafter"/>
</dbReference>
<dbReference type="AlphaFoldDB" id="A0A4E9D0D8"/>
<dbReference type="EMBL" id="CAJPIJ010000104">
    <property type="protein sequence ID" value="CAG1976499.1"/>
    <property type="molecule type" value="Genomic_DNA"/>
</dbReference>
<feature type="region of interest" description="Disordered" evidence="2">
    <location>
        <begin position="330"/>
        <end position="384"/>
    </location>
</feature>
<evidence type="ECO:0000313" key="4">
    <source>
        <dbReference type="EMBL" id="CAG1976499.1"/>
    </source>
</evidence>
<accession>A0A4E9D0D8</accession>
<feature type="region of interest" description="Disordered" evidence="2">
    <location>
        <begin position="398"/>
        <end position="442"/>
    </location>
</feature>
<feature type="region of interest" description="Disordered" evidence="2">
    <location>
        <begin position="705"/>
        <end position="729"/>
    </location>
</feature>
<dbReference type="InterPro" id="IPR051485">
    <property type="entry name" value="SR-CTD_assoc_factor"/>
</dbReference>
<sequence>MSSQDNSPCRILVMASGFGSNFQAIIDAISSGSLPNSRIISLIVNRKSAHATVRADKAGIPWEYFNLISGGFLKKGESDEQKIVEGRQKYDAALAEKILSAEVKPELIVLAGWMHVFSTAFLDPIKKAGINIINLHPALPGEFDGASAIERAYDEFKAGRLTRSGIMAHYVIAEVDRGTPILVKEIEWKGESLEEYKDKVHSHEHELIVNATTKVAQETVNSNAPQVATAKAPLSSKRHHLRSLVVNLLLTTFKPLTITRNAPIEIIRDTRPIMSSGKGVPDFPNLEAKLQKPSKQSAFEKQKAEAEAKRQREEAETAAVYNEFVKSFDRDDDYDGHGAPGFSAPPRPRPGFGGPPPPSGLGRRHFGTSGLKSGPGSLGPPPSSFVKKRSFQDFARTPRDKGVLGYDEGSGSGGPLPASRAFNTSDDEDMDGGTNRAEEKAIAKPTLRLSNIPPGTSPATIKALIPENLVVENVKITPSTGSAGSERKHAVSIVVLSQDTPANEIEAAVNALQNRYLGYGYYLSLHRHLSSAVASSVALPVIGSNSASHPFGAKPVEQSSGPQNAPAQHGFHKGFAPPTSYGPPGAGVNRSSLLHVPVKPPSDVKTIQLISKVIERVLEHGPEFEALLMSRPEIQREEKWAWIWDARSQGGIWYRWRLWEVITGSEQSRQNGKYVPLFDGSHAWKAPEENLKFEYTTKLDEFVSDSEYNSSDDDDFDEENKRETADPEFEKTFLSPLDKAKLTHLLARLPTSMSRLRKGDVARITSFAIAHASRGVDEVVGMITFNVEKPISLTGANPEKKPDTKDVQSGAQDEASKEEGVDISAASLVGLYVVSDILSSSSTSGVRHAWRFRQLFETSLKDRKTFESLGLMAERLKWGRLRAEKWKRSIHLVLNLWEGWCVFPAESQELFVRSFETPLSSTTTEKESNEERKGKWKTVEDAQARILPVSTADEEEDDVPGEAIDEDDIIGEPVEEDDIEGEPIDEDDIEGEPIEEDDVAGEPMDEDEAVGSQPPPAPSEQPPTESGNKELDQASKAGPPRRRMRAVDMFADSDDSDKEKGA</sequence>
<dbReference type="Pfam" id="PF00551">
    <property type="entry name" value="Formyl_trans_N"/>
    <property type="match status" value="1"/>
</dbReference>
<dbReference type="Gene3D" id="1.25.40.90">
    <property type="match status" value="1"/>
</dbReference>
<dbReference type="Proteomes" id="UP000746612">
    <property type="component" value="Unassembled WGS sequence"/>
</dbReference>
<feature type="compositionally biased region" description="Pro residues" evidence="2">
    <location>
        <begin position="343"/>
        <end position="359"/>
    </location>
</feature>
<evidence type="ECO:0000259" key="3">
    <source>
        <dbReference type="PROSITE" id="PS51391"/>
    </source>
</evidence>
<reference evidence="4" key="2">
    <citation type="submission" date="2021-03" db="EMBL/GenBank/DDBJ databases">
        <authorList>
            <person name="Alouane T."/>
            <person name="Langin T."/>
            <person name="Bonhomme L."/>
        </authorList>
    </citation>
    <scope>NUCLEOTIDE SEQUENCE</scope>
    <source>
        <strain evidence="4">MDC_Fg202</strain>
    </source>
</reference>
<evidence type="ECO:0000256" key="2">
    <source>
        <dbReference type="SAM" id="MobiDB-lite"/>
    </source>
</evidence>
<feature type="compositionally biased region" description="Acidic residues" evidence="2">
    <location>
        <begin position="952"/>
        <end position="1009"/>
    </location>
</feature>
<dbReference type="PROSITE" id="PS51391">
    <property type="entry name" value="CID"/>
    <property type="match status" value="1"/>
</dbReference>
<dbReference type="PANTHER" id="PTHR23140">
    <property type="entry name" value="RNA PROCESSING PROTEIN LD23810P"/>
    <property type="match status" value="1"/>
</dbReference>
<name>A0A4E9D0D8_GIBZA</name>
<dbReference type="InterPro" id="IPR000061">
    <property type="entry name" value="Surp"/>
</dbReference>
<reference evidence="5" key="1">
    <citation type="submission" date="2019-04" db="EMBL/GenBank/DDBJ databases">
        <authorList>
            <person name="Melise S."/>
            <person name="Noan J."/>
            <person name="Okalmin O."/>
        </authorList>
    </citation>
    <scope>NUCLEOTIDE SEQUENCE</scope>
    <source>
        <strain evidence="5">FN9</strain>
    </source>
</reference>
<dbReference type="GO" id="GO:0003723">
    <property type="term" value="F:RNA binding"/>
    <property type="evidence" value="ECO:0007669"/>
    <property type="project" value="UniProtKB-KW"/>
</dbReference>
<dbReference type="Gene3D" id="1.10.10.790">
    <property type="entry name" value="Surp module"/>
    <property type="match status" value="1"/>
</dbReference>
<dbReference type="InterPro" id="IPR006569">
    <property type="entry name" value="CID_dom"/>
</dbReference>
<dbReference type="SUPFAM" id="SSF53328">
    <property type="entry name" value="Formyltransferase"/>
    <property type="match status" value="1"/>
</dbReference>
<gene>
    <name evidence="5" type="ORF">FUG_LOCUS720</name>
    <name evidence="4" type="ORF">MDCFG202_LOCUS142842</name>
</gene>
<feature type="compositionally biased region" description="Basic and acidic residues" evidence="2">
    <location>
        <begin position="719"/>
        <end position="729"/>
    </location>
</feature>
<feature type="compositionally biased region" description="Basic and acidic residues" evidence="2">
    <location>
        <begin position="924"/>
        <end position="943"/>
    </location>
</feature>
<feature type="region of interest" description="Disordered" evidence="2">
    <location>
        <begin position="290"/>
        <end position="311"/>
    </location>
</feature>
<feature type="region of interest" description="Disordered" evidence="2">
    <location>
        <begin position="554"/>
        <end position="579"/>
    </location>
</feature>
<feature type="region of interest" description="Disordered" evidence="2">
    <location>
        <begin position="793"/>
        <end position="818"/>
    </location>
</feature>
<feature type="compositionally biased region" description="Basic and acidic residues" evidence="2">
    <location>
        <begin position="298"/>
        <end position="311"/>
    </location>
</feature>